<protein>
    <recommendedName>
        <fullName evidence="3">Group-specific protein</fullName>
    </recommendedName>
</protein>
<gene>
    <name evidence="1" type="ORF">GZ22_12265</name>
</gene>
<organism evidence="1 2">
    <name type="scientific">Terribacillus saccharophilus</name>
    <dbReference type="NCBI Taxonomy" id="361277"/>
    <lineage>
        <taxon>Bacteria</taxon>
        <taxon>Bacillati</taxon>
        <taxon>Bacillota</taxon>
        <taxon>Bacilli</taxon>
        <taxon>Bacillales</taxon>
        <taxon>Bacillaceae</taxon>
        <taxon>Terribacillus</taxon>
    </lineage>
</organism>
<evidence type="ECO:0008006" key="3">
    <source>
        <dbReference type="Google" id="ProtNLM"/>
    </source>
</evidence>
<dbReference type="OrthoDB" id="2964978at2"/>
<evidence type="ECO:0000313" key="1">
    <source>
        <dbReference type="EMBL" id="AIF67341.1"/>
    </source>
</evidence>
<dbReference type="KEGG" id="tap:GZ22_12265"/>
<evidence type="ECO:0000313" key="2">
    <source>
        <dbReference type="Proteomes" id="UP000027980"/>
    </source>
</evidence>
<dbReference type="RefSeq" id="WP_038562760.1">
    <property type="nucleotide sequence ID" value="NZ_CP008876.1"/>
</dbReference>
<dbReference type="AlphaFoldDB" id="A0A075LMH1"/>
<reference evidence="1 2" key="1">
    <citation type="submission" date="2014-07" db="EMBL/GenBank/DDBJ databases">
        <title>Complete genome sequence of a moderately halophilic bacterium Terribacillus aidingensis MP602, isolated from Cryptomeria fortunei in Tianmu mountain in China.</title>
        <authorList>
            <person name="Wang Y."/>
            <person name="Lu P."/>
            <person name="Zhang L."/>
        </authorList>
    </citation>
    <scope>NUCLEOTIDE SEQUENCE [LARGE SCALE GENOMIC DNA]</scope>
    <source>
        <strain evidence="1 2">MP602</strain>
    </source>
</reference>
<dbReference type="GeneID" id="34220010"/>
<dbReference type="HOGENOM" id="CLU_124985_0_0_9"/>
<dbReference type="EMBL" id="CP008876">
    <property type="protein sequence ID" value="AIF67341.1"/>
    <property type="molecule type" value="Genomic_DNA"/>
</dbReference>
<accession>A0A075LMH1</accession>
<sequence length="171" mass="19893">MFDPTVFDNLKVAFENQLYDLDNLDKEITIVSRHDRMDLASMSREFRLGFTLQANANVTAEICLEASLRDLADEILEEPDKTPGCTLRLFFYTTVEDPDTECPLIESILTQIWTPPSRPEQTLQYTYDKQQKHYQNTAEVRFDRKVNENQMEDLPNLIDHILDSLEALTTE</sequence>
<name>A0A075LMH1_9BACI</name>
<dbReference type="Proteomes" id="UP000027980">
    <property type="component" value="Chromosome"/>
</dbReference>
<proteinExistence type="predicted"/>